<dbReference type="PANTHER" id="PTHR12460:SF0">
    <property type="entry name" value="CID DOMAIN-CONTAINING PROTEIN-RELATED"/>
    <property type="match status" value="1"/>
</dbReference>
<name>A0A7S1KQ76_9EUKA</name>
<feature type="domain" description="CID" evidence="3">
    <location>
        <begin position="1"/>
        <end position="134"/>
    </location>
</feature>
<feature type="compositionally biased region" description="Low complexity" evidence="2">
    <location>
        <begin position="136"/>
        <end position="164"/>
    </location>
</feature>
<dbReference type="InterPro" id="IPR008942">
    <property type="entry name" value="ENTH_VHS"/>
</dbReference>
<dbReference type="GO" id="GO:0000993">
    <property type="term" value="F:RNA polymerase II complex binding"/>
    <property type="evidence" value="ECO:0007669"/>
    <property type="project" value="TreeGrafter"/>
</dbReference>
<evidence type="ECO:0000256" key="2">
    <source>
        <dbReference type="SAM" id="MobiDB-lite"/>
    </source>
</evidence>
<dbReference type="SMART" id="SM00582">
    <property type="entry name" value="RPR"/>
    <property type="match status" value="1"/>
</dbReference>
<accession>A0A7S1KQ76</accession>
<feature type="region of interest" description="Disordered" evidence="2">
    <location>
        <begin position="294"/>
        <end position="360"/>
    </location>
</feature>
<dbReference type="SUPFAM" id="SSF48464">
    <property type="entry name" value="ENTH/VHS domain"/>
    <property type="match status" value="1"/>
</dbReference>
<sequence length="360" mass="41384">MTLHSKNLTSKLQALQNSQQSIQSLTSWLMVYRKKIAESIQVWKAEILKNGLASDRILTLLYLANDVVQTSRKKLPEFPQQWRAIFREVIPLIAPRMSHREIEKAKRTFGIWADRKVYDASFCNDLVRLMDQAKGSSSKGSSHKSSSSRGENSSSSSSTRSNSTAPPPNQDDAALQKMPLFSQLRQRLLALSKLPYQAKNQDKYEDEHQSRIQSLLTRGGEHTQELKKHVPTLENIIDSYKDELKKKDDLIRFLDKERQNIEDQISVVQSLYLPRWEQLLEQVNETVDRKRKYQSFDEDYRDPRAQKRQRPNAHRGDPRLQQDNTPSNQPHMSSAILNQPPPDLGDIDALLGSLAELGQK</sequence>
<organism evidence="4">
    <name type="scientific">Percolomonas cosmopolitus</name>
    <dbReference type="NCBI Taxonomy" id="63605"/>
    <lineage>
        <taxon>Eukaryota</taxon>
        <taxon>Discoba</taxon>
        <taxon>Heterolobosea</taxon>
        <taxon>Tetramitia</taxon>
        <taxon>Eutetramitia</taxon>
        <taxon>Percolomonadidae</taxon>
        <taxon>Percolomonas</taxon>
    </lineage>
</organism>
<dbReference type="GO" id="GO:0031124">
    <property type="term" value="P:mRNA 3'-end processing"/>
    <property type="evidence" value="ECO:0007669"/>
    <property type="project" value="TreeGrafter"/>
</dbReference>
<feature type="region of interest" description="Disordered" evidence="2">
    <location>
        <begin position="133"/>
        <end position="173"/>
    </location>
</feature>
<evidence type="ECO:0000256" key="1">
    <source>
        <dbReference type="SAM" id="Coils"/>
    </source>
</evidence>
<dbReference type="PANTHER" id="PTHR12460">
    <property type="entry name" value="CYCLIN-DEPENDENT KINASE INHIBITOR-RELATED PROTEIN"/>
    <property type="match status" value="1"/>
</dbReference>
<feature type="coiled-coil region" evidence="1">
    <location>
        <begin position="237"/>
        <end position="264"/>
    </location>
</feature>
<protein>
    <recommendedName>
        <fullName evidence="3">CID domain-containing protein</fullName>
    </recommendedName>
</protein>
<dbReference type="AlphaFoldDB" id="A0A7S1KQ76"/>
<dbReference type="PROSITE" id="PS51391">
    <property type="entry name" value="CID"/>
    <property type="match status" value="1"/>
</dbReference>
<gene>
    <name evidence="4" type="ORF">PCOS0759_LOCUS4983</name>
</gene>
<dbReference type="EMBL" id="HBGD01006004">
    <property type="protein sequence ID" value="CAD9081743.1"/>
    <property type="molecule type" value="Transcribed_RNA"/>
</dbReference>
<keyword evidence="1" id="KW-0175">Coiled coil</keyword>
<dbReference type="Pfam" id="PF04818">
    <property type="entry name" value="CID"/>
    <property type="match status" value="1"/>
</dbReference>
<evidence type="ECO:0000313" key="4">
    <source>
        <dbReference type="EMBL" id="CAD9081743.1"/>
    </source>
</evidence>
<dbReference type="Gene3D" id="1.25.40.90">
    <property type="match status" value="1"/>
</dbReference>
<evidence type="ECO:0000259" key="3">
    <source>
        <dbReference type="PROSITE" id="PS51391"/>
    </source>
</evidence>
<reference evidence="4" key="1">
    <citation type="submission" date="2021-01" db="EMBL/GenBank/DDBJ databases">
        <authorList>
            <person name="Corre E."/>
            <person name="Pelletier E."/>
            <person name="Niang G."/>
            <person name="Scheremetjew M."/>
            <person name="Finn R."/>
            <person name="Kale V."/>
            <person name="Holt S."/>
            <person name="Cochrane G."/>
            <person name="Meng A."/>
            <person name="Brown T."/>
            <person name="Cohen L."/>
        </authorList>
    </citation>
    <scope>NUCLEOTIDE SEQUENCE</scope>
    <source>
        <strain evidence="4">WS</strain>
    </source>
</reference>
<proteinExistence type="predicted"/>
<feature type="compositionally biased region" description="Polar residues" evidence="2">
    <location>
        <begin position="321"/>
        <end position="337"/>
    </location>
</feature>
<dbReference type="InterPro" id="IPR006569">
    <property type="entry name" value="CID_dom"/>
</dbReference>